<evidence type="ECO:0008006" key="4">
    <source>
        <dbReference type="Google" id="ProtNLM"/>
    </source>
</evidence>
<dbReference type="Proteomes" id="UP000507470">
    <property type="component" value="Unassembled WGS sequence"/>
</dbReference>
<gene>
    <name evidence="2" type="ORF">MCOR_29012</name>
</gene>
<dbReference type="OrthoDB" id="6122135at2759"/>
<feature type="transmembrane region" description="Helical" evidence="1">
    <location>
        <begin position="483"/>
        <end position="503"/>
    </location>
</feature>
<keyword evidence="1" id="KW-1133">Transmembrane helix</keyword>
<keyword evidence="3" id="KW-1185">Reference proteome</keyword>
<protein>
    <recommendedName>
        <fullName evidence="4">WSC domain-containing protein</fullName>
    </recommendedName>
</protein>
<dbReference type="AlphaFoldDB" id="A0A6J8CG18"/>
<sequence length="641" mass="73028">MAGFNNFCMIFFIIYIGHIQYISNEKLLNNSVASLCQKYISFRKYDRIGVNKTGNTGSDSLMWVQAKGQSLQWIQYFGCHVFNKTTEDELNNTKNVPINISDASYRIQTCITSCNTLDRRFSYFGLKDSTCYCLHKKLTSDAYHVKNENGGGISDNCCRGNNSIMLYSKTKDDTDNKTDDGRNCVAIEMTSDGNQCNTSLPYIYISCDETRSLRVTDEQTNVFETDMDCTKHIPNFQNTTLEEMFWIVIPRDEHILKNGRDIEFTCIMTKLFNNIVNPVIKECCNLSYYMMCNNNKDWTNKSSTSSFICSTNECIIYLSSIVTGIIGINVLAVLVCNAYRKRKTVRINERANRTEEEIQFDEMPTASSNLYEEHFDAGINQINHTESDEFNNAENEINGSKSQVKIDAIRQNKKTEEQAAAENQYNSLNHTLRKPDDAAKMLCTKKSKASSNNTHKGDQFIGTEYDSVDVLKRVTLIHTWQSIIYLSSIVTGIIGINVLAVLVCNAYRKRKTVRINERANRTEEEIQFDEMPTASSNLYEEHFDAGINQINHTESDEFNNAENEINGSKSQVKIDAIRQNKKTEEQAAAENQYNSLNHTLRKPDDAAKNAVYEKVKPAVITLIRGDQFIGTEYDSVDVLKE</sequence>
<organism evidence="2 3">
    <name type="scientific">Mytilus coruscus</name>
    <name type="common">Sea mussel</name>
    <dbReference type="NCBI Taxonomy" id="42192"/>
    <lineage>
        <taxon>Eukaryota</taxon>
        <taxon>Metazoa</taxon>
        <taxon>Spiralia</taxon>
        <taxon>Lophotrochozoa</taxon>
        <taxon>Mollusca</taxon>
        <taxon>Bivalvia</taxon>
        <taxon>Autobranchia</taxon>
        <taxon>Pteriomorphia</taxon>
        <taxon>Mytilida</taxon>
        <taxon>Mytiloidea</taxon>
        <taxon>Mytilidae</taxon>
        <taxon>Mytilinae</taxon>
        <taxon>Mytilus</taxon>
    </lineage>
</organism>
<accession>A0A6J8CG18</accession>
<reference evidence="2 3" key="1">
    <citation type="submission" date="2020-06" db="EMBL/GenBank/DDBJ databases">
        <authorList>
            <person name="Li R."/>
            <person name="Bekaert M."/>
        </authorList>
    </citation>
    <scope>NUCLEOTIDE SEQUENCE [LARGE SCALE GENOMIC DNA]</scope>
    <source>
        <strain evidence="3">wild</strain>
    </source>
</reference>
<feature type="transmembrane region" description="Helical" evidence="1">
    <location>
        <begin position="315"/>
        <end position="336"/>
    </location>
</feature>
<keyword evidence="1" id="KW-0812">Transmembrane</keyword>
<evidence type="ECO:0000313" key="3">
    <source>
        <dbReference type="Proteomes" id="UP000507470"/>
    </source>
</evidence>
<name>A0A6J8CG18_MYTCO</name>
<dbReference type="EMBL" id="CACVKT020005266">
    <property type="protein sequence ID" value="CAC5394242.1"/>
    <property type="molecule type" value="Genomic_DNA"/>
</dbReference>
<evidence type="ECO:0000313" key="2">
    <source>
        <dbReference type="EMBL" id="CAC5394242.1"/>
    </source>
</evidence>
<evidence type="ECO:0000256" key="1">
    <source>
        <dbReference type="SAM" id="Phobius"/>
    </source>
</evidence>
<proteinExistence type="predicted"/>
<keyword evidence="1" id="KW-0472">Membrane</keyword>